<accession>A0AAV0ZSB0</accession>
<dbReference type="Proteomes" id="UP001157006">
    <property type="component" value="Chromosome 2"/>
</dbReference>
<protein>
    <recommendedName>
        <fullName evidence="4">GAG-pre-integrase domain-containing protein</fullName>
    </recommendedName>
</protein>
<evidence type="ECO:0008006" key="4">
    <source>
        <dbReference type="Google" id="ProtNLM"/>
    </source>
</evidence>
<dbReference type="EMBL" id="OX451737">
    <property type="protein sequence ID" value="CAI8600877.1"/>
    <property type="molecule type" value="Genomic_DNA"/>
</dbReference>
<feature type="compositionally biased region" description="Polar residues" evidence="1">
    <location>
        <begin position="46"/>
        <end position="65"/>
    </location>
</feature>
<proteinExistence type="predicted"/>
<evidence type="ECO:0000256" key="1">
    <source>
        <dbReference type="SAM" id="MobiDB-lite"/>
    </source>
</evidence>
<sequence>MESAPPSPRASEILNPLFTQSNSSSGNTFDCWHIFDETFIPDASPHQPSQWPSNDKMVSTSQSDTTHDATSLMATHHSYGATQDLNVPLELDSHAWFSDSDIQAIGSSKCHSMASKVTSLEGAHDSDDLYRFFSLLVKKTTSSISGGIQVTSPTVNNDVQSQASTSSILSIWHRRLGHAHYEAIRFEESFRLAFAQLKAFKKTYNSTDKCASATTDPQALALMENAHQYSLPKDLENQAWFSNSGVSRHLTFNPYFLHSKKLYNGLSHVNIANGLS</sequence>
<evidence type="ECO:0000313" key="3">
    <source>
        <dbReference type="Proteomes" id="UP001157006"/>
    </source>
</evidence>
<gene>
    <name evidence="2" type="ORF">VFH_II245200</name>
</gene>
<dbReference type="AlphaFoldDB" id="A0AAV0ZSB0"/>
<feature type="region of interest" description="Disordered" evidence="1">
    <location>
        <begin position="43"/>
        <end position="65"/>
    </location>
</feature>
<name>A0AAV0ZSB0_VICFA</name>
<organism evidence="2 3">
    <name type="scientific">Vicia faba</name>
    <name type="common">Broad bean</name>
    <name type="synonym">Faba vulgaris</name>
    <dbReference type="NCBI Taxonomy" id="3906"/>
    <lineage>
        <taxon>Eukaryota</taxon>
        <taxon>Viridiplantae</taxon>
        <taxon>Streptophyta</taxon>
        <taxon>Embryophyta</taxon>
        <taxon>Tracheophyta</taxon>
        <taxon>Spermatophyta</taxon>
        <taxon>Magnoliopsida</taxon>
        <taxon>eudicotyledons</taxon>
        <taxon>Gunneridae</taxon>
        <taxon>Pentapetalae</taxon>
        <taxon>rosids</taxon>
        <taxon>fabids</taxon>
        <taxon>Fabales</taxon>
        <taxon>Fabaceae</taxon>
        <taxon>Papilionoideae</taxon>
        <taxon>50 kb inversion clade</taxon>
        <taxon>NPAAA clade</taxon>
        <taxon>Hologalegina</taxon>
        <taxon>IRL clade</taxon>
        <taxon>Fabeae</taxon>
        <taxon>Vicia</taxon>
    </lineage>
</organism>
<reference evidence="2 3" key="1">
    <citation type="submission" date="2023-01" db="EMBL/GenBank/DDBJ databases">
        <authorList>
            <person name="Kreplak J."/>
        </authorList>
    </citation>
    <scope>NUCLEOTIDE SEQUENCE [LARGE SCALE GENOMIC DNA]</scope>
</reference>
<evidence type="ECO:0000313" key="2">
    <source>
        <dbReference type="EMBL" id="CAI8600877.1"/>
    </source>
</evidence>
<keyword evidence="3" id="KW-1185">Reference proteome</keyword>